<proteinExistence type="predicted"/>
<name>A0A4U0F099_9FLAO</name>
<sequence>MKKILMTLGFILISKFSFSQNEGSIARIVKAYDSTSIVAFGERHDQIELIEYYKNLVNDKSFQEKVDDIVLELGNSFYQEVLDRYVSGQNIPFKEVRNVWFSATNSLLQIGNLSAIEILIKHIREVNLNLPKEKQFRVIAADPPVNWNVIKSPSDFYPFLGRRDLHFATIIWNEVIDKKRNAFVIMGRSHLLRNDPKPVNYVNLVDILEARLGKRIFIIRVELDKTIEKTPVIKDIENTNLKEKLIRKNFNQKFKESIDAVIYFKKLNSLLIEPFSDKKDIEELDRRSLIINKSNFQFNSYDYLSYLIKKHGEEGVGIFEQLVKTNNSLISYNEQLVKIFANEIDDMTIKNKILEMVKELKNSKN</sequence>
<dbReference type="EMBL" id="SUPL01000001">
    <property type="protein sequence ID" value="TJY37776.1"/>
    <property type="molecule type" value="Genomic_DNA"/>
</dbReference>
<protein>
    <recommendedName>
        <fullName evidence="3">Haem-binding uptake Tiki superfamily ChaN domain-containing protein</fullName>
    </recommendedName>
</protein>
<gene>
    <name evidence="1" type="ORF">E5167_00550</name>
</gene>
<reference evidence="1 2" key="1">
    <citation type="submission" date="2019-04" db="EMBL/GenBank/DDBJ databases">
        <title>Lacinutrix sp. nov., isolated from marine water.</title>
        <authorList>
            <person name="Kim W."/>
        </authorList>
    </citation>
    <scope>NUCLEOTIDE SEQUENCE [LARGE SCALE GENOMIC DNA]</scope>
    <source>
        <strain evidence="1 2">CAU 1491</strain>
    </source>
</reference>
<dbReference type="RefSeq" id="WP_136839952.1">
    <property type="nucleotide sequence ID" value="NZ_SUPL01000001.1"/>
</dbReference>
<dbReference type="AlphaFoldDB" id="A0A4U0F099"/>
<evidence type="ECO:0000313" key="2">
    <source>
        <dbReference type="Proteomes" id="UP000307657"/>
    </source>
</evidence>
<evidence type="ECO:0008006" key="3">
    <source>
        <dbReference type="Google" id="ProtNLM"/>
    </source>
</evidence>
<comment type="caution">
    <text evidence="1">The sequence shown here is derived from an EMBL/GenBank/DDBJ whole genome shotgun (WGS) entry which is preliminary data.</text>
</comment>
<accession>A0A4U0F099</accession>
<keyword evidence="2" id="KW-1185">Reference proteome</keyword>
<dbReference type="OrthoDB" id="345880at2"/>
<organism evidence="1 2">
    <name type="scientific">Pontimicrobium aquaticum</name>
    <dbReference type="NCBI Taxonomy" id="2565367"/>
    <lineage>
        <taxon>Bacteria</taxon>
        <taxon>Pseudomonadati</taxon>
        <taxon>Bacteroidota</taxon>
        <taxon>Flavobacteriia</taxon>
        <taxon>Flavobacteriales</taxon>
        <taxon>Flavobacteriaceae</taxon>
        <taxon>Pontimicrobium</taxon>
    </lineage>
</organism>
<dbReference type="Proteomes" id="UP000307657">
    <property type="component" value="Unassembled WGS sequence"/>
</dbReference>
<evidence type="ECO:0000313" key="1">
    <source>
        <dbReference type="EMBL" id="TJY37776.1"/>
    </source>
</evidence>